<proteinExistence type="predicted"/>
<evidence type="ECO:0000313" key="2">
    <source>
        <dbReference type="Proteomes" id="UP000197619"/>
    </source>
</evidence>
<dbReference type="Proteomes" id="UP000197619">
    <property type="component" value="Unassembled WGS sequence"/>
</dbReference>
<evidence type="ECO:0000313" key="1">
    <source>
        <dbReference type="EMBL" id="OWK51545.1"/>
    </source>
</evidence>
<dbReference type="AlphaFoldDB" id="A0A218UCW3"/>
<gene>
    <name evidence="1" type="ORF">RLOC_00003264</name>
</gene>
<comment type="caution">
    <text evidence="1">The sequence shown here is derived from an EMBL/GenBank/DDBJ whole genome shotgun (WGS) entry which is preliminary data.</text>
</comment>
<dbReference type="EMBL" id="MUZQ01000426">
    <property type="protein sequence ID" value="OWK51545.1"/>
    <property type="molecule type" value="Genomic_DNA"/>
</dbReference>
<organism evidence="1 2">
    <name type="scientific">Lonchura striata</name>
    <name type="common">white-rumped munia</name>
    <dbReference type="NCBI Taxonomy" id="40157"/>
    <lineage>
        <taxon>Eukaryota</taxon>
        <taxon>Metazoa</taxon>
        <taxon>Chordata</taxon>
        <taxon>Craniata</taxon>
        <taxon>Vertebrata</taxon>
        <taxon>Euteleostomi</taxon>
        <taxon>Archelosauria</taxon>
        <taxon>Archosauria</taxon>
        <taxon>Dinosauria</taxon>
        <taxon>Saurischia</taxon>
        <taxon>Theropoda</taxon>
        <taxon>Coelurosauria</taxon>
        <taxon>Aves</taxon>
        <taxon>Neognathae</taxon>
        <taxon>Neoaves</taxon>
        <taxon>Telluraves</taxon>
        <taxon>Australaves</taxon>
        <taxon>Passeriformes</taxon>
        <taxon>Passeroidea</taxon>
        <taxon>Estrildidae</taxon>
        <taxon>Estrildinae</taxon>
        <taxon>Lonchura</taxon>
    </lineage>
</organism>
<protein>
    <submittedName>
        <fullName evidence="1">Uncharacterized protein</fullName>
    </submittedName>
</protein>
<accession>A0A218UCW3</accession>
<reference evidence="1 2" key="1">
    <citation type="submission" date="2017-05" db="EMBL/GenBank/DDBJ databases">
        <title>Genome of assembly of the Bengalese finch, Lonchura striata domestica.</title>
        <authorList>
            <person name="Colquitt B.M."/>
            <person name="Brainard M.S."/>
        </authorList>
    </citation>
    <scope>NUCLEOTIDE SEQUENCE [LARGE SCALE GENOMIC DNA]</scope>
    <source>
        <strain evidence="1">White83orange57</strain>
    </source>
</reference>
<keyword evidence="2" id="KW-1185">Reference proteome</keyword>
<name>A0A218UCW3_9PASE</name>
<sequence length="307" mass="33839">MCHGGPGPGLGPHCKKSLYRRMEPRLKLSPPQTCAALIDPREPYKLTSGTWTGKMEKGCAQGPLALGWNLTTRIPYIKGWTPDRNCPHLKFVLPDRPKGSVQADIRNLDCCHRVLCFSSLWGRARISQEGLHQDDVKTQGNCPVTPSLVVAACTCRPGIQCTVKAIAKVQQLLIPKHKALPIFLLLDNSTEFFNSEAAIEFSASRVFGDKHEFPKRGCIRTKSPVLCGFVLRPRTSYRSVQLPEQEKRLLRAHNSGAADVRSEALIQPKDAGDRRLASDSSGEPECASALDCIIAKSFVSVSRREKA</sequence>